<dbReference type="RefSeq" id="WP_326926222.1">
    <property type="nucleotide sequence ID" value="NZ_CP123443.1"/>
</dbReference>
<dbReference type="PANTHER" id="PTHR23417">
    <property type="entry name" value="3-DEOXY-D-MANNO-OCTULOSONIC-ACID TRANSFERASE/TRNA GUANINE-N 7 - -METHYLTRANSFERASE"/>
    <property type="match status" value="1"/>
</dbReference>
<dbReference type="InterPro" id="IPR029063">
    <property type="entry name" value="SAM-dependent_MTases_sf"/>
</dbReference>
<feature type="binding site" evidence="7">
    <location>
        <position position="166"/>
    </location>
    <ligand>
        <name>S-adenosyl-L-methionine</name>
        <dbReference type="ChEBI" id="CHEBI:59789"/>
    </ligand>
</feature>
<dbReference type="CDD" id="cd02440">
    <property type="entry name" value="AdoMet_MTases"/>
    <property type="match status" value="1"/>
</dbReference>
<dbReference type="HAMAP" id="MF_01057">
    <property type="entry name" value="tRNA_methyltr_TrmB"/>
    <property type="match status" value="1"/>
</dbReference>
<keyword evidence="9" id="KW-1185">Reference proteome</keyword>
<gene>
    <name evidence="7 8" type="primary">trmB</name>
    <name evidence="8" type="ORF">P0082_06130</name>
</gene>
<proteinExistence type="inferred from homology"/>
<feature type="binding site" evidence="7">
    <location>
        <position position="139"/>
    </location>
    <ligand>
        <name>S-adenosyl-L-methionine</name>
        <dbReference type="ChEBI" id="CHEBI:59789"/>
    </ligand>
</feature>
<dbReference type="SUPFAM" id="SSF53335">
    <property type="entry name" value="S-adenosyl-L-methionine-dependent methyltransferases"/>
    <property type="match status" value="1"/>
</dbReference>
<evidence type="ECO:0000256" key="6">
    <source>
        <dbReference type="ARBA" id="ARBA00022694"/>
    </source>
</evidence>
<accession>A0ABY8MDN4</accession>
<evidence type="ECO:0000256" key="5">
    <source>
        <dbReference type="ARBA" id="ARBA00022691"/>
    </source>
</evidence>
<organism evidence="8 9">
    <name type="scientific">Candidatus Haliotispira prima</name>
    <dbReference type="NCBI Taxonomy" id="3034016"/>
    <lineage>
        <taxon>Bacteria</taxon>
        <taxon>Pseudomonadati</taxon>
        <taxon>Spirochaetota</taxon>
        <taxon>Spirochaetia</taxon>
        <taxon>Spirochaetales</taxon>
        <taxon>Spirochaetaceae</taxon>
        <taxon>Candidatus Haliotispira</taxon>
    </lineage>
</organism>
<keyword evidence="3 7" id="KW-0489">Methyltransferase</keyword>
<comment type="function">
    <text evidence="2 7">Catalyzes the formation of N(7)-methylguanine at position 46 (m7G46) in tRNA.</text>
</comment>
<dbReference type="GO" id="GO:0008176">
    <property type="term" value="F:tRNA (guanine(46)-N7)-methyltransferase activity"/>
    <property type="evidence" value="ECO:0007669"/>
    <property type="project" value="UniProtKB-EC"/>
</dbReference>
<dbReference type="EC" id="2.1.1.33" evidence="7"/>
<evidence type="ECO:0000313" key="8">
    <source>
        <dbReference type="EMBL" id="WGK68057.1"/>
    </source>
</evidence>
<comment type="similarity">
    <text evidence="7">Belongs to the class I-like SAM-binding methyltransferase superfamily. TrmB family.</text>
</comment>
<comment type="caution">
    <text evidence="7">Lacks conserved residue(s) required for the propagation of feature annotation.</text>
</comment>
<dbReference type="PANTHER" id="PTHR23417:SF14">
    <property type="entry name" value="PENTACOTRIPEPTIDE-REPEAT REGION OF PRORP DOMAIN-CONTAINING PROTEIN"/>
    <property type="match status" value="1"/>
</dbReference>
<protein>
    <recommendedName>
        <fullName evidence="7">tRNA (guanine-N(7)-)-methyltransferase</fullName>
        <ecNumber evidence="7">2.1.1.33</ecNumber>
    </recommendedName>
    <alternativeName>
        <fullName evidence="7">tRNA (guanine(46)-N(7))-methyltransferase</fullName>
    </alternativeName>
    <alternativeName>
        <fullName evidence="7">tRNA(m7G46)-methyltransferase</fullName>
    </alternativeName>
</protein>
<dbReference type="NCBIfam" id="TIGR00091">
    <property type="entry name" value="tRNA (guanosine(46)-N7)-methyltransferase TrmB"/>
    <property type="match status" value="1"/>
</dbReference>
<keyword evidence="6 7" id="KW-0819">tRNA processing</keyword>
<feature type="binding site" evidence="7">
    <location>
        <position position="114"/>
    </location>
    <ligand>
        <name>S-adenosyl-L-methionine</name>
        <dbReference type="ChEBI" id="CHEBI:59789"/>
    </ligand>
</feature>
<dbReference type="Pfam" id="PF02390">
    <property type="entry name" value="Methyltransf_4"/>
    <property type="match status" value="1"/>
</dbReference>
<feature type="binding site" evidence="7">
    <location>
        <position position="193"/>
    </location>
    <ligand>
        <name>substrate</name>
    </ligand>
</feature>
<dbReference type="InterPro" id="IPR055361">
    <property type="entry name" value="tRNA_methyltr_TrmB_bact"/>
</dbReference>
<comment type="pathway">
    <text evidence="7">tRNA modification; N(7)-methylguanine-tRNA biosynthesis.</text>
</comment>
<keyword evidence="5 7" id="KW-0949">S-adenosyl-L-methionine</keyword>
<feature type="binding site" evidence="7">
    <location>
        <position position="225"/>
    </location>
    <ligand>
        <name>substrate</name>
    </ligand>
</feature>
<reference evidence="8 9" key="1">
    <citation type="submission" date="2023-04" db="EMBL/GenBank/DDBJ databases">
        <title>Spirochaete genome identified in red abalone sample constitutes a novel genus.</title>
        <authorList>
            <person name="Sharma S.P."/>
            <person name="Purcell C.M."/>
            <person name="Hyde J.R."/>
            <person name="Severin A.J."/>
        </authorList>
    </citation>
    <scope>NUCLEOTIDE SEQUENCE [LARGE SCALE GENOMIC DNA]</scope>
    <source>
        <strain evidence="8 9">SP-2023</strain>
    </source>
</reference>
<dbReference type="Proteomes" id="UP001228690">
    <property type="component" value="Chromosome"/>
</dbReference>
<evidence type="ECO:0000313" key="9">
    <source>
        <dbReference type="Proteomes" id="UP001228690"/>
    </source>
</evidence>
<dbReference type="EMBL" id="CP123443">
    <property type="protein sequence ID" value="WGK68057.1"/>
    <property type="molecule type" value="Genomic_DNA"/>
</dbReference>
<dbReference type="InterPro" id="IPR003358">
    <property type="entry name" value="tRNA_(Gua-N-7)_MeTrfase_Trmb"/>
</dbReference>
<evidence type="ECO:0000256" key="1">
    <source>
        <dbReference type="ARBA" id="ARBA00000142"/>
    </source>
</evidence>
<evidence type="ECO:0000256" key="7">
    <source>
        <dbReference type="HAMAP-Rule" id="MF_01057"/>
    </source>
</evidence>
<evidence type="ECO:0000256" key="4">
    <source>
        <dbReference type="ARBA" id="ARBA00022679"/>
    </source>
</evidence>
<dbReference type="Gene3D" id="3.40.50.150">
    <property type="entry name" value="Vaccinia Virus protein VP39"/>
    <property type="match status" value="1"/>
</dbReference>
<name>A0ABY8MDN4_9SPIO</name>
<keyword evidence="4 7" id="KW-0808">Transferase</keyword>
<evidence type="ECO:0000256" key="2">
    <source>
        <dbReference type="ARBA" id="ARBA00003015"/>
    </source>
</evidence>
<sequence>MMPRHNTPYSEKSIRSFVIRSGRFTKEQENDYQRLRPKYCLDYRNFRAESFVTEAAEGAESAKSAKSKGKAEIREAETSTVEEQMRLYWQSLLAPIEAKQSSGSSGPTARFLCEIGFGTGSSTRQIVQQNTDALYLGIEVYRNGIIGLMQEAERLPPELLRIVEHDALEVLENMLPPESLDGLHIFFPDPWPKRRHQKRRIVNAANLELFHRSLKPGGYFYFVTDWQDYAEAVRRFVQQQRDLWNFGSARQAILQGRGYSEPQSWRPQSKFEAKAIREGRPGFELYLRKET</sequence>
<feature type="binding site" evidence="7">
    <location>
        <position position="189"/>
    </location>
    <ligand>
        <name>S-adenosyl-L-methionine</name>
        <dbReference type="ChEBI" id="CHEBI:59789"/>
    </ligand>
</feature>
<comment type="catalytic activity">
    <reaction evidence="1 7">
        <text>guanosine(46) in tRNA + S-adenosyl-L-methionine = N(7)-methylguanosine(46) in tRNA + S-adenosyl-L-homocysteine</text>
        <dbReference type="Rhea" id="RHEA:42708"/>
        <dbReference type="Rhea" id="RHEA-COMP:10188"/>
        <dbReference type="Rhea" id="RHEA-COMP:10189"/>
        <dbReference type="ChEBI" id="CHEBI:57856"/>
        <dbReference type="ChEBI" id="CHEBI:59789"/>
        <dbReference type="ChEBI" id="CHEBI:74269"/>
        <dbReference type="ChEBI" id="CHEBI:74480"/>
        <dbReference type="EC" id="2.1.1.33"/>
    </reaction>
</comment>
<evidence type="ECO:0000256" key="3">
    <source>
        <dbReference type="ARBA" id="ARBA00022603"/>
    </source>
</evidence>